<evidence type="ECO:0000256" key="1">
    <source>
        <dbReference type="SAM" id="MobiDB-lite"/>
    </source>
</evidence>
<dbReference type="OrthoDB" id="10689627at2759"/>
<feature type="region of interest" description="Disordered" evidence="1">
    <location>
        <begin position="563"/>
        <end position="591"/>
    </location>
</feature>
<name>A0A1X6PE75_PORUM</name>
<evidence type="ECO:0000313" key="4">
    <source>
        <dbReference type="Proteomes" id="UP000218209"/>
    </source>
</evidence>
<organism evidence="3 4">
    <name type="scientific">Porphyra umbilicalis</name>
    <name type="common">Purple laver</name>
    <name type="synonym">Red alga</name>
    <dbReference type="NCBI Taxonomy" id="2786"/>
    <lineage>
        <taxon>Eukaryota</taxon>
        <taxon>Rhodophyta</taxon>
        <taxon>Bangiophyceae</taxon>
        <taxon>Bangiales</taxon>
        <taxon>Bangiaceae</taxon>
        <taxon>Porphyra</taxon>
    </lineage>
</organism>
<gene>
    <name evidence="3" type="ORF">BU14_0085s0022</name>
</gene>
<dbReference type="EMBL" id="KV918796">
    <property type="protein sequence ID" value="OSX79171.1"/>
    <property type="molecule type" value="Genomic_DNA"/>
</dbReference>
<feature type="transmembrane region" description="Helical" evidence="2">
    <location>
        <begin position="212"/>
        <end position="233"/>
    </location>
</feature>
<dbReference type="Proteomes" id="UP000218209">
    <property type="component" value="Unassembled WGS sequence"/>
</dbReference>
<feature type="region of interest" description="Disordered" evidence="1">
    <location>
        <begin position="398"/>
        <end position="419"/>
    </location>
</feature>
<reference evidence="3 4" key="1">
    <citation type="submission" date="2017-03" db="EMBL/GenBank/DDBJ databases">
        <title>WGS assembly of Porphyra umbilicalis.</title>
        <authorList>
            <person name="Brawley S.H."/>
            <person name="Blouin N.A."/>
            <person name="Ficko-Blean E."/>
            <person name="Wheeler G.L."/>
            <person name="Lohr M."/>
            <person name="Goodson H.V."/>
            <person name="Jenkins J.W."/>
            <person name="Blaby-Haas C.E."/>
            <person name="Helliwell K.E."/>
            <person name="Chan C."/>
            <person name="Marriage T."/>
            <person name="Bhattacharya D."/>
            <person name="Klein A.S."/>
            <person name="Badis Y."/>
            <person name="Brodie J."/>
            <person name="Cao Y."/>
            <person name="Collen J."/>
            <person name="Dittami S.M."/>
            <person name="Gachon C.M."/>
            <person name="Green B.R."/>
            <person name="Karpowicz S."/>
            <person name="Kim J.W."/>
            <person name="Kudahl U."/>
            <person name="Lin S."/>
            <person name="Michel G."/>
            <person name="Mittag M."/>
            <person name="Olson B.J."/>
            <person name="Pangilinan J."/>
            <person name="Peng Y."/>
            <person name="Qiu H."/>
            <person name="Shu S."/>
            <person name="Singer J.T."/>
            <person name="Smith A.G."/>
            <person name="Sprecher B.N."/>
            <person name="Wagner V."/>
            <person name="Wang W."/>
            <person name="Wang Z.-Y."/>
            <person name="Yan J."/>
            <person name="Yarish C."/>
            <person name="Zoeuner-Riek S."/>
            <person name="Zhuang Y."/>
            <person name="Zou Y."/>
            <person name="Lindquist E.A."/>
            <person name="Grimwood J."/>
            <person name="Barry K."/>
            <person name="Rokhsar D.S."/>
            <person name="Schmutz J."/>
            <person name="Stiller J.W."/>
            <person name="Grossman A.R."/>
            <person name="Prochnik S.E."/>
        </authorList>
    </citation>
    <scope>NUCLEOTIDE SEQUENCE [LARGE SCALE GENOMIC DNA]</scope>
    <source>
        <strain evidence="3">4086291</strain>
    </source>
</reference>
<accession>A0A1X6PE75</accession>
<keyword evidence="2" id="KW-0812">Transmembrane</keyword>
<sequence>MRYWSGGDGVADATDKRESPFDGDAFRECEADVVGTHGDKAFVLAFYAYSVSSVLSWSGAHKLYPVRVHVVNAVTGVGTEKGPGGAERSRLRRCGVLQRVLYLAFRSTISASHDSVPFHDSIRGELRAFPRLILYQCDQPEERAVLCLKPGLCTRPCSTCNVNVTQLGAPEALKATKRDVVFMLEKQLEAAGHFQYGRERQRRQYLERRQSLNSYAPALAGMAVLTTAPFLLYKIIGFDVLHVLDLGVTRLLVHRLVRVFPSLCEGHEPLCGSYVATYFEANRRHRLLGRRSKASRLGPGKALTGRSCREEYDCMWTTGFCARWSGRALALTRCGYIISAKEKRATLTGREQRLGVWVLPHLVARLFDRGRPKQPLAAEKTRDPRVAPAIDLTVEVVADNDAESDQNELESPQAAGDREAERRHLLGGTCHKGGGCDQGNDEDGAAEGGVTGVTAPDAEDRAVARANVQWSWAAYREPFPHTPPHAAITAMFAQYALLVVRITRHLGGTAPAPMTLSEGAAIAEDARILITRYVTPILGLIHTTKIHKLLSHVLDAVRLHGTLRNGDTSANEGKHKDDKRHYARTNRGRDYTRQLVRHAQGARTVLRNNAAAAMAGEHQGYNGNDEEDGGGGEEGSTDGVDCVDGHDRARQAFRAASMQVALVTVQQLSPLPGMGSVGSLLGLCGSERVGSPAFLHIEAQLDGAGTLRQLLRASSSCHDAAWHDHVLYSTLAQAAEHRYGQLRAFVRGGDCRTFAVVARMRLVEAAVCPLSARGCLQLRWEMDTSGAGGAADAVSRVALELVPLGDIVRMVHIVPDMGDLFSRQGLGADPPSFGLGGPLVEDMLYLLNAFMPVRPE</sequence>
<dbReference type="AlphaFoldDB" id="A0A1X6PE75"/>
<feature type="compositionally biased region" description="Acidic residues" evidence="1">
    <location>
        <begin position="398"/>
        <end position="408"/>
    </location>
</feature>
<keyword evidence="2" id="KW-0472">Membrane</keyword>
<feature type="region of interest" description="Disordered" evidence="1">
    <location>
        <begin position="433"/>
        <end position="455"/>
    </location>
</feature>
<protein>
    <submittedName>
        <fullName evidence="3">Uncharacterized protein</fullName>
    </submittedName>
</protein>
<feature type="region of interest" description="Disordered" evidence="1">
    <location>
        <begin position="617"/>
        <end position="638"/>
    </location>
</feature>
<keyword evidence="4" id="KW-1185">Reference proteome</keyword>
<evidence type="ECO:0000313" key="3">
    <source>
        <dbReference type="EMBL" id="OSX79171.1"/>
    </source>
</evidence>
<evidence type="ECO:0000256" key="2">
    <source>
        <dbReference type="SAM" id="Phobius"/>
    </source>
</evidence>
<keyword evidence="2" id="KW-1133">Transmembrane helix</keyword>
<proteinExistence type="predicted"/>